<dbReference type="PROSITE" id="PS01011">
    <property type="entry name" value="FOLYLPOLYGLU_SYNT_1"/>
    <property type="match status" value="1"/>
</dbReference>
<evidence type="ECO:0000256" key="6">
    <source>
        <dbReference type="ARBA" id="ARBA00022842"/>
    </source>
</evidence>
<dbReference type="SUPFAM" id="SSF53244">
    <property type="entry name" value="MurD-like peptide ligases, peptide-binding domain"/>
    <property type="match status" value="1"/>
</dbReference>
<keyword evidence="6" id="KW-0460">Magnesium</keyword>
<evidence type="ECO:0000256" key="1">
    <source>
        <dbReference type="ARBA" id="ARBA00008276"/>
    </source>
</evidence>
<evidence type="ECO:0000256" key="7">
    <source>
        <dbReference type="PIRNR" id="PIRNR001563"/>
    </source>
</evidence>
<dbReference type="AlphaFoldDB" id="A0A7H1MK78"/>
<evidence type="ECO:0000256" key="2">
    <source>
        <dbReference type="ARBA" id="ARBA00022598"/>
    </source>
</evidence>
<evidence type="ECO:0000256" key="5">
    <source>
        <dbReference type="ARBA" id="ARBA00022840"/>
    </source>
</evidence>
<dbReference type="RefSeq" id="WP_013989121.1">
    <property type="nucleotide sequence ID" value="NZ_CP026847.1"/>
</dbReference>
<dbReference type="PANTHER" id="PTHR11136:SF0">
    <property type="entry name" value="DIHYDROFOLATE SYNTHETASE-RELATED"/>
    <property type="match status" value="1"/>
</dbReference>
<proteinExistence type="inferred from homology"/>
<dbReference type="GO" id="GO:0005737">
    <property type="term" value="C:cytoplasm"/>
    <property type="evidence" value="ECO:0007669"/>
    <property type="project" value="TreeGrafter"/>
</dbReference>
<evidence type="ECO:0000313" key="8">
    <source>
        <dbReference type="EMBL" id="QNT63864.1"/>
    </source>
</evidence>
<dbReference type="EMBL" id="CP043431">
    <property type="protein sequence ID" value="QNT63864.1"/>
    <property type="molecule type" value="Genomic_DNA"/>
</dbReference>
<dbReference type="PIRSF" id="PIRSF001563">
    <property type="entry name" value="Folylpolyglu_synth"/>
    <property type="match status" value="1"/>
</dbReference>
<protein>
    <submittedName>
        <fullName evidence="8">Tetrahydrofolate synthase</fullName>
    </submittedName>
</protein>
<keyword evidence="4 7" id="KW-0547">Nucleotide-binding</keyword>
<dbReference type="InterPro" id="IPR036565">
    <property type="entry name" value="Mur-like_cat_sf"/>
</dbReference>
<dbReference type="InterPro" id="IPR036615">
    <property type="entry name" value="Mur_ligase_C_dom_sf"/>
</dbReference>
<sequence>MVGREDYSKINKKITAAKAVKPSLARVGMISEILSWLGNPDKRLRIIHIAGTNGKGSTGTMLKSILQESQYHVGHFSAPAIQDDLTMITIDGQPIGQKDVVKIVHEITLQIKKHDGDFSLLSTFEWWVLIALVYFAQQDTQFVILEEGPGGSNDVTNAVRTPYLIAYTKISVDNICSTGSTLKQVANEYAKIIKPGALIVSYPGQDYDVQKVLHEQTDAVHAFWNPYPLPQITILSTAPQGLSLKIDDIPDIHLPLAGAYQASNLSTVLQIVNYLQQKGFQLSKDKTMAALSNISIPGRMEYVADRNILYDGASNLDGISGLRDSIKAWHLPFKPVFVLGLLDDRNAHEIIDLVASIASTIIAVTPESKEGMSAEAMASYCLHNTKNNIDVEIADDPSAAIQLARKYRASSNALIVVTGSIYTLRAIFNEEEG</sequence>
<reference evidence="8 9" key="1">
    <citation type="submission" date="2019-08" db="EMBL/GenBank/DDBJ databases">
        <authorList>
            <person name="Chang H.C."/>
            <person name="Mun S.Y."/>
        </authorList>
    </citation>
    <scope>NUCLEOTIDE SEQUENCE [LARGE SCALE GENOMIC DNA]</scope>
    <source>
        <strain evidence="8 9">SK</strain>
    </source>
</reference>
<organism evidence="8 9">
    <name type="scientific">Weissella koreensis</name>
    <dbReference type="NCBI Taxonomy" id="165096"/>
    <lineage>
        <taxon>Bacteria</taxon>
        <taxon>Bacillati</taxon>
        <taxon>Bacillota</taxon>
        <taxon>Bacilli</taxon>
        <taxon>Lactobacillales</taxon>
        <taxon>Lactobacillaceae</taxon>
        <taxon>Weissella</taxon>
    </lineage>
</organism>
<dbReference type="SUPFAM" id="SSF53623">
    <property type="entry name" value="MurD-like peptide ligases, catalytic domain"/>
    <property type="match status" value="1"/>
</dbReference>
<keyword evidence="3" id="KW-0479">Metal-binding</keyword>
<dbReference type="Proteomes" id="UP000516446">
    <property type="component" value="Chromosome"/>
</dbReference>
<comment type="similarity">
    <text evidence="1 7">Belongs to the folylpolyglutamate synthase family.</text>
</comment>
<accession>A0A7H1MK78</accession>
<evidence type="ECO:0000256" key="3">
    <source>
        <dbReference type="ARBA" id="ARBA00022723"/>
    </source>
</evidence>
<dbReference type="GO" id="GO:0005524">
    <property type="term" value="F:ATP binding"/>
    <property type="evidence" value="ECO:0007669"/>
    <property type="project" value="UniProtKB-KW"/>
</dbReference>
<keyword evidence="2 7" id="KW-0436">Ligase</keyword>
<name>A0A7H1MK78_9LACO</name>
<dbReference type="NCBIfam" id="TIGR01499">
    <property type="entry name" value="folC"/>
    <property type="match status" value="1"/>
</dbReference>
<dbReference type="GO" id="GO:0008841">
    <property type="term" value="F:dihydrofolate synthase activity"/>
    <property type="evidence" value="ECO:0007669"/>
    <property type="project" value="TreeGrafter"/>
</dbReference>
<gene>
    <name evidence="8" type="ORF">FY536_00620</name>
</gene>
<dbReference type="Gene3D" id="3.90.190.20">
    <property type="entry name" value="Mur ligase, C-terminal domain"/>
    <property type="match status" value="1"/>
</dbReference>
<dbReference type="GO" id="GO:0046872">
    <property type="term" value="F:metal ion binding"/>
    <property type="evidence" value="ECO:0007669"/>
    <property type="project" value="UniProtKB-KW"/>
</dbReference>
<dbReference type="PANTHER" id="PTHR11136">
    <property type="entry name" value="FOLYLPOLYGLUTAMATE SYNTHASE-RELATED"/>
    <property type="match status" value="1"/>
</dbReference>
<dbReference type="InterPro" id="IPR001645">
    <property type="entry name" value="Folylpolyglutamate_synth"/>
</dbReference>
<evidence type="ECO:0000313" key="9">
    <source>
        <dbReference type="Proteomes" id="UP000516446"/>
    </source>
</evidence>
<dbReference type="InterPro" id="IPR018109">
    <property type="entry name" value="Folylpolyglutamate_synth_CS"/>
</dbReference>
<keyword evidence="9" id="KW-1185">Reference proteome</keyword>
<evidence type="ECO:0000256" key="4">
    <source>
        <dbReference type="ARBA" id="ARBA00022741"/>
    </source>
</evidence>
<dbReference type="OMA" id="WHLKIKP"/>
<dbReference type="GO" id="GO:0004326">
    <property type="term" value="F:tetrahydrofolylpolyglutamate synthase activity"/>
    <property type="evidence" value="ECO:0007669"/>
    <property type="project" value="InterPro"/>
</dbReference>
<dbReference type="Gene3D" id="3.40.1190.10">
    <property type="entry name" value="Mur-like, catalytic domain"/>
    <property type="match status" value="1"/>
</dbReference>
<keyword evidence="5 7" id="KW-0067">ATP-binding</keyword>